<keyword evidence="2" id="KW-1185">Reference proteome</keyword>
<comment type="caution">
    <text evidence="1">The sequence shown here is derived from an EMBL/GenBank/DDBJ whole genome shotgun (WGS) entry which is preliminary data.</text>
</comment>
<proteinExistence type="predicted"/>
<reference evidence="1" key="1">
    <citation type="submission" date="2023-03" db="EMBL/GenBank/DDBJ databases">
        <authorList>
            <person name="Steffen K."/>
            <person name="Cardenas P."/>
        </authorList>
    </citation>
    <scope>NUCLEOTIDE SEQUENCE</scope>
</reference>
<protein>
    <submittedName>
        <fullName evidence="1">Uncharacterized protein</fullName>
    </submittedName>
</protein>
<organism evidence="1 2">
    <name type="scientific">Geodia barretti</name>
    <name type="common">Barrett's horny sponge</name>
    <dbReference type="NCBI Taxonomy" id="519541"/>
    <lineage>
        <taxon>Eukaryota</taxon>
        <taxon>Metazoa</taxon>
        <taxon>Porifera</taxon>
        <taxon>Demospongiae</taxon>
        <taxon>Heteroscleromorpha</taxon>
        <taxon>Tetractinellida</taxon>
        <taxon>Astrophorina</taxon>
        <taxon>Geodiidae</taxon>
        <taxon>Geodia</taxon>
    </lineage>
</organism>
<dbReference type="EMBL" id="CASHTH010002884">
    <property type="protein sequence ID" value="CAI8036622.1"/>
    <property type="molecule type" value="Genomic_DNA"/>
</dbReference>
<accession>A0AA35SWH1</accession>
<gene>
    <name evidence="1" type="ORF">GBAR_LOCUS20508</name>
</gene>
<dbReference type="AlphaFoldDB" id="A0AA35SWH1"/>
<sequence>MASRLDAAMNLDHCLTVTMFRLRKRPLTMLLKE</sequence>
<dbReference type="Proteomes" id="UP001174909">
    <property type="component" value="Unassembled WGS sequence"/>
</dbReference>
<evidence type="ECO:0000313" key="1">
    <source>
        <dbReference type="EMBL" id="CAI8036622.1"/>
    </source>
</evidence>
<evidence type="ECO:0000313" key="2">
    <source>
        <dbReference type="Proteomes" id="UP001174909"/>
    </source>
</evidence>
<name>A0AA35SWH1_GEOBA</name>